<dbReference type="GO" id="GO:0006402">
    <property type="term" value="P:mRNA catabolic process"/>
    <property type="evidence" value="ECO:0007669"/>
    <property type="project" value="TreeGrafter"/>
</dbReference>
<gene>
    <name evidence="4" type="ORF">NP493_403g08023</name>
</gene>
<evidence type="ECO:0000256" key="2">
    <source>
        <dbReference type="RuleBase" id="RU367083"/>
    </source>
</evidence>
<keyword evidence="2" id="KW-0805">Transcription regulation</keyword>
<dbReference type="SUPFAM" id="SSF48452">
    <property type="entry name" value="TPR-like"/>
    <property type="match status" value="1"/>
</dbReference>
<dbReference type="GO" id="GO:0017148">
    <property type="term" value="P:negative regulation of translation"/>
    <property type="evidence" value="ECO:0007669"/>
    <property type="project" value="TreeGrafter"/>
</dbReference>
<dbReference type="InterPro" id="IPR039740">
    <property type="entry name" value="CNOT10"/>
</dbReference>
<evidence type="ECO:0000313" key="5">
    <source>
        <dbReference type="Proteomes" id="UP001209878"/>
    </source>
</evidence>
<feature type="compositionally biased region" description="Basic and acidic residues" evidence="3">
    <location>
        <begin position="583"/>
        <end position="600"/>
    </location>
</feature>
<keyword evidence="2" id="KW-0804">Transcription</keyword>
<dbReference type="AlphaFoldDB" id="A0AAD9L1L7"/>
<dbReference type="Proteomes" id="UP001209878">
    <property type="component" value="Unassembled WGS sequence"/>
</dbReference>
<proteinExistence type="inferred from homology"/>
<comment type="function">
    <text evidence="2">Component of the CCR4-NOT complex which is one of the major cellular mRNA deadenylases and is linked to various cellular processes including bulk mRNA degradation, miRNA-mediated repression, translational repression during translational initiation and general transcription regulation.</text>
</comment>
<keyword evidence="2" id="KW-0539">Nucleus</keyword>
<keyword evidence="2" id="KW-0943">RNA-mediated gene silencing</keyword>
<evidence type="ECO:0000256" key="1">
    <source>
        <dbReference type="ARBA" id="ARBA00010080"/>
    </source>
</evidence>
<dbReference type="Gene3D" id="1.25.40.10">
    <property type="entry name" value="Tetratricopeptide repeat domain"/>
    <property type="match status" value="1"/>
</dbReference>
<dbReference type="SMART" id="SM00028">
    <property type="entry name" value="TPR"/>
    <property type="match status" value="5"/>
</dbReference>
<organism evidence="4 5">
    <name type="scientific">Ridgeia piscesae</name>
    <name type="common">Tubeworm</name>
    <dbReference type="NCBI Taxonomy" id="27915"/>
    <lineage>
        <taxon>Eukaryota</taxon>
        <taxon>Metazoa</taxon>
        <taxon>Spiralia</taxon>
        <taxon>Lophotrochozoa</taxon>
        <taxon>Annelida</taxon>
        <taxon>Polychaeta</taxon>
        <taxon>Sedentaria</taxon>
        <taxon>Canalipalpata</taxon>
        <taxon>Sabellida</taxon>
        <taxon>Siboglinidae</taxon>
        <taxon>Ridgeia</taxon>
    </lineage>
</organism>
<dbReference type="GO" id="GO:0005634">
    <property type="term" value="C:nucleus"/>
    <property type="evidence" value="ECO:0007669"/>
    <property type="project" value="UniProtKB-SubCell"/>
</dbReference>
<keyword evidence="2" id="KW-0963">Cytoplasm</keyword>
<dbReference type="GO" id="GO:0031047">
    <property type="term" value="P:regulatory ncRNA-mediated gene silencing"/>
    <property type="evidence" value="ECO:0007669"/>
    <property type="project" value="UniProtKB-UniRule"/>
</dbReference>
<dbReference type="PANTHER" id="PTHR12979">
    <property type="entry name" value="CCR4-NOT TRANSCRIPTION COMPLEX SUBUNIT 10"/>
    <property type="match status" value="1"/>
</dbReference>
<dbReference type="GO" id="GO:0005737">
    <property type="term" value="C:cytoplasm"/>
    <property type="evidence" value="ECO:0007669"/>
    <property type="project" value="UniProtKB-SubCell"/>
</dbReference>
<reference evidence="4" key="1">
    <citation type="journal article" date="2023" name="Mol. Biol. Evol.">
        <title>Third-Generation Sequencing Reveals the Adaptive Role of the Epigenome in Three Deep-Sea Polychaetes.</title>
        <authorList>
            <person name="Perez M."/>
            <person name="Aroh O."/>
            <person name="Sun Y."/>
            <person name="Lan Y."/>
            <person name="Juniper S.K."/>
            <person name="Young C.R."/>
            <person name="Angers B."/>
            <person name="Qian P.Y."/>
        </authorList>
    </citation>
    <scope>NUCLEOTIDE SEQUENCE</scope>
    <source>
        <strain evidence="4">R07B-5</strain>
    </source>
</reference>
<comment type="similarity">
    <text evidence="1 2">Belongs to the CNOT10 family.</text>
</comment>
<sequence>MAEAKSDDADKNMDSCFNMRPVTERERDMAQQTQVEFDKGNYSACVSILNKLTGSRPDDPKVTLNKAVAEYYQCEFRKTDDFKRVLTDVCAKANLTVDGINGLDDVDQCVIYYNQAVVLYYQKQYNAAITLLDKLFQFVEPMEESLARKVMFLLVELYLTTRQPEKAMGMLTFLEKMLLGNGVKLQQATEKEGSEEKEGSTSETSALDALRPQISHYKARCYMMLKSLKSCKRELKVLVNAVGMTTPVLYLKSQFEYVRGNYRKAIKVLNTAAQPAPKPTSKTGECLPVMYYNNLAVIHFHMRKHHLGSFYLRRAVQENSQAVKEFSQSSTASHPAVTIGLSRHFELLYNMGVQLLHCGKPLAAFDCLIETVQVFQVNPRLWLRLAECCIMAHRPNNNEDRNLSERIEVIQGSVGSGIHRKLILGTGAKEKRLSGDSGAIPMASLEFASLCLKNAMLLLPTSNTPLSVSSPSAADDMGDCRSASEGVLIPAPPGNPMKMSEVANLRCSVLAASAYVSLCLNDHLMALRYAEQLLWQPRLSGAHSYIGHLYVAEAQVALDRISYAIDHLNADLLTDISTVYPEQKQDSERNGDKDTQDQSETKGALYPWSPRDLQCAKAIMQYNLATAHAIRSEYEKALVNLSKSTQTIGLPLPVHMYFLKLYLELMEGHRKTAQNIIKEHFGHATPNRG</sequence>
<keyword evidence="2" id="KW-0810">Translation regulation</keyword>
<dbReference type="InterPro" id="IPR019734">
    <property type="entry name" value="TPR_rpt"/>
</dbReference>
<keyword evidence="5" id="KW-1185">Reference proteome</keyword>
<dbReference type="PANTHER" id="PTHR12979:SF5">
    <property type="entry name" value="CCR4-NOT TRANSCRIPTION COMPLEX SUBUNIT 10"/>
    <property type="match status" value="1"/>
</dbReference>
<evidence type="ECO:0000256" key="3">
    <source>
        <dbReference type="SAM" id="MobiDB-lite"/>
    </source>
</evidence>
<dbReference type="InterPro" id="IPR011990">
    <property type="entry name" value="TPR-like_helical_dom_sf"/>
</dbReference>
<feature type="region of interest" description="Disordered" evidence="3">
    <location>
        <begin position="581"/>
        <end position="603"/>
    </location>
</feature>
<dbReference type="GO" id="GO:0030014">
    <property type="term" value="C:CCR4-NOT complex"/>
    <property type="evidence" value="ECO:0007669"/>
    <property type="project" value="UniProtKB-UniRule"/>
</dbReference>
<comment type="subcellular location">
    <subcellularLocation>
        <location evidence="2">Cytoplasm</location>
    </subcellularLocation>
    <subcellularLocation>
        <location evidence="2">Nucleus</location>
    </subcellularLocation>
</comment>
<protein>
    <recommendedName>
        <fullName evidence="2">CCR4-NOT transcription complex subunit 10</fullName>
    </recommendedName>
</protein>
<dbReference type="EMBL" id="JAODUO010000402">
    <property type="protein sequence ID" value="KAK2181351.1"/>
    <property type="molecule type" value="Genomic_DNA"/>
</dbReference>
<accession>A0AAD9L1L7</accession>
<name>A0AAD9L1L7_RIDPI</name>
<evidence type="ECO:0000313" key="4">
    <source>
        <dbReference type="EMBL" id="KAK2181351.1"/>
    </source>
</evidence>
<comment type="caution">
    <text evidence="4">The sequence shown here is derived from an EMBL/GenBank/DDBJ whole genome shotgun (WGS) entry which is preliminary data.</text>
</comment>